<protein>
    <submittedName>
        <fullName evidence="1">Uncharacterized protein</fullName>
    </submittedName>
</protein>
<reference evidence="1 2" key="1">
    <citation type="submission" date="2017-08" db="EMBL/GenBank/DDBJ databases">
        <title>Infants hospitalized years apart are colonized by the same room-sourced microbial strains.</title>
        <authorList>
            <person name="Brooks B."/>
            <person name="Olm M.R."/>
            <person name="Firek B.A."/>
            <person name="Baker R."/>
            <person name="Thomas B.C."/>
            <person name="Morowitz M.J."/>
            <person name="Banfield J.F."/>
        </authorList>
    </citation>
    <scope>NUCLEOTIDE SEQUENCE [LARGE SCALE GENOMIC DNA]</scope>
    <source>
        <strain evidence="1">S2_012_000_R2_81</strain>
    </source>
</reference>
<proteinExistence type="predicted"/>
<accession>A0A2W5FDI8</accession>
<dbReference type="EMBL" id="QFOD01000019">
    <property type="protein sequence ID" value="PZP29062.1"/>
    <property type="molecule type" value="Genomic_DNA"/>
</dbReference>
<comment type="caution">
    <text evidence="1">The sequence shown here is derived from an EMBL/GenBank/DDBJ whole genome shotgun (WGS) entry which is preliminary data.</text>
</comment>
<gene>
    <name evidence="1" type="ORF">DI603_17760</name>
</gene>
<evidence type="ECO:0000313" key="1">
    <source>
        <dbReference type="EMBL" id="PZP29062.1"/>
    </source>
</evidence>
<name>A0A2W5FDI8_9BURK</name>
<dbReference type="Proteomes" id="UP000249633">
    <property type="component" value="Unassembled WGS sequence"/>
</dbReference>
<evidence type="ECO:0000313" key="2">
    <source>
        <dbReference type="Proteomes" id="UP000249633"/>
    </source>
</evidence>
<organism evidence="1 2">
    <name type="scientific">Roseateles depolymerans</name>
    <dbReference type="NCBI Taxonomy" id="76731"/>
    <lineage>
        <taxon>Bacteria</taxon>
        <taxon>Pseudomonadati</taxon>
        <taxon>Pseudomonadota</taxon>
        <taxon>Betaproteobacteria</taxon>
        <taxon>Burkholderiales</taxon>
        <taxon>Sphaerotilaceae</taxon>
        <taxon>Roseateles</taxon>
    </lineage>
</organism>
<sequence>MPTYRLRRFLNLLAGLRRCTVPDLIPIVRERRHSVLLRVAALRWLIHLAPLEVTQGRCYLARRRLVRQHYGV</sequence>
<dbReference type="AlphaFoldDB" id="A0A2W5FDI8"/>